<dbReference type="Gene3D" id="3.30.70.2520">
    <property type="match status" value="1"/>
</dbReference>
<name>C6WJL6_ACTMD</name>
<dbReference type="GO" id="GO:0016020">
    <property type="term" value="C:membrane"/>
    <property type="evidence" value="ECO:0007669"/>
    <property type="project" value="InterPro"/>
</dbReference>
<dbReference type="InterPro" id="IPR006094">
    <property type="entry name" value="Oxid_FAD_bind_N"/>
</dbReference>
<dbReference type="InterPro" id="IPR016171">
    <property type="entry name" value="Vanillyl_alc_oxidase_C-sub2"/>
</dbReference>
<dbReference type="GO" id="GO:0071949">
    <property type="term" value="F:FAD binding"/>
    <property type="evidence" value="ECO:0007669"/>
    <property type="project" value="InterPro"/>
</dbReference>
<dbReference type="InterPro" id="IPR016166">
    <property type="entry name" value="FAD-bd_PCMH"/>
</dbReference>
<dbReference type="InterPro" id="IPR016169">
    <property type="entry name" value="FAD-bd_PCMH_sub2"/>
</dbReference>
<evidence type="ECO:0000256" key="1">
    <source>
        <dbReference type="ARBA" id="ARBA00023002"/>
    </source>
</evidence>
<dbReference type="PANTHER" id="PTHR43762:SF1">
    <property type="entry name" value="D-ARABINONO-1,4-LACTONE OXIDASE"/>
    <property type="match status" value="1"/>
</dbReference>
<dbReference type="Pfam" id="PF01565">
    <property type="entry name" value="FAD_binding_4"/>
    <property type="match status" value="1"/>
</dbReference>
<dbReference type="STRING" id="446462.Amir_2301"/>
<accession>C6WJL6</accession>
<dbReference type="PANTHER" id="PTHR43762">
    <property type="entry name" value="L-GULONOLACTONE OXIDASE"/>
    <property type="match status" value="1"/>
</dbReference>
<keyword evidence="4" id="KW-1185">Reference proteome</keyword>
<dbReference type="Gene3D" id="3.30.465.10">
    <property type="match status" value="1"/>
</dbReference>
<keyword evidence="1" id="KW-0560">Oxidoreductase</keyword>
<dbReference type="OrthoDB" id="9800184at2"/>
<dbReference type="PIRSF" id="PIRSF000136">
    <property type="entry name" value="LGO_GLO"/>
    <property type="match status" value="1"/>
</dbReference>
<dbReference type="InterPro" id="IPR007173">
    <property type="entry name" value="ALO_C"/>
</dbReference>
<dbReference type="GO" id="GO:0080049">
    <property type="term" value="F:L-gulono-1,4-lactone dehydrogenase activity"/>
    <property type="evidence" value="ECO:0007669"/>
    <property type="project" value="TreeGrafter"/>
</dbReference>
<evidence type="ECO:0000259" key="2">
    <source>
        <dbReference type="PROSITE" id="PS51387"/>
    </source>
</evidence>
<proteinExistence type="predicted"/>
<dbReference type="InterPro" id="IPR016167">
    <property type="entry name" value="FAD-bd_PCMH_sub1"/>
</dbReference>
<dbReference type="KEGG" id="ami:Amir_2301"/>
<dbReference type="EMBL" id="CP001630">
    <property type="protein sequence ID" value="ACU36241.1"/>
    <property type="molecule type" value="Genomic_DNA"/>
</dbReference>
<dbReference type="InterPro" id="IPR036318">
    <property type="entry name" value="FAD-bd_PCMH-like_sf"/>
</dbReference>
<dbReference type="Gene3D" id="3.30.70.2530">
    <property type="match status" value="1"/>
</dbReference>
<dbReference type="SUPFAM" id="SSF56176">
    <property type="entry name" value="FAD-binding/transporter-associated domain-like"/>
    <property type="match status" value="1"/>
</dbReference>
<organism evidence="3 4">
    <name type="scientific">Actinosynnema mirum (strain ATCC 29888 / DSM 43827 / JCM 3225 / NBRC 14064 / NCIMB 13271 / NRRL B-12336 / IMRU 3971 / 101)</name>
    <dbReference type="NCBI Taxonomy" id="446462"/>
    <lineage>
        <taxon>Bacteria</taxon>
        <taxon>Bacillati</taxon>
        <taxon>Actinomycetota</taxon>
        <taxon>Actinomycetes</taxon>
        <taxon>Pseudonocardiales</taxon>
        <taxon>Pseudonocardiaceae</taxon>
        <taxon>Actinosynnema</taxon>
    </lineage>
</organism>
<reference evidence="3 4" key="1">
    <citation type="journal article" date="2009" name="Stand. Genomic Sci.">
        <title>Complete genome sequence of Actinosynnema mirum type strain (101).</title>
        <authorList>
            <person name="Land M."/>
            <person name="Lapidus A."/>
            <person name="Mayilraj S."/>
            <person name="Chen F."/>
            <person name="Copeland A."/>
            <person name="Del Rio T.G."/>
            <person name="Nolan M."/>
            <person name="Lucas S."/>
            <person name="Tice H."/>
            <person name="Cheng J.F."/>
            <person name="Chertkov O."/>
            <person name="Bruce D."/>
            <person name="Goodwin L."/>
            <person name="Pitluck S."/>
            <person name="Rohde M."/>
            <person name="Goker M."/>
            <person name="Pati A."/>
            <person name="Ivanova N."/>
            <person name="Mavromatis K."/>
            <person name="Chen A."/>
            <person name="Palaniappan K."/>
            <person name="Hauser L."/>
            <person name="Chang Y.J."/>
            <person name="Jeffries C.C."/>
            <person name="Brettin T."/>
            <person name="Detter J.C."/>
            <person name="Han C."/>
            <person name="Chain P."/>
            <person name="Tindall B.J."/>
            <person name="Bristow J."/>
            <person name="Eisen J.A."/>
            <person name="Markowitz V."/>
            <person name="Hugenholtz P."/>
            <person name="Kyrpides N.C."/>
            <person name="Klenk H.P."/>
        </authorList>
    </citation>
    <scope>NUCLEOTIDE SEQUENCE [LARGE SCALE GENOMIC DNA]</scope>
    <source>
        <strain evidence="4">ATCC 29888 / DSM 43827 / JCM 3225 / NBRC 14064 / NCIMB 13271 / NRRL B-12336 / IMRU 3971 / 101</strain>
    </source>
</reference>
<dbReference type="Gene3D" id="1.10.45.10">
    <property type="entry name" value="Vanillyl-alcohol Oxidase, Chain A, domain 4"/>
    <property type="match status" value="1"/>
</dbReference>
<dbReference type="Gene3D" id="3.30.43.10">
    <property type="entry name" value="Uridine Diphospho-n-acetylenolpyruvylglucosamine Reductase, domain 2"/>
    <property type="match status" value="1"/>
</dbReference>
<dbReference type="PROSITE" id="PS51387">
    <property type="entry name" value="FAD_PCMH"/>
    <property type="match status" value="1"/>
</dbReference>
<dbReference type="RefSeq" id="WP_015801130.1">
    <property type="nucleotide sequence ID" value="NC_013093.1"/>
</dbReference>
<dbReference type="eggNOG" id="COG0277">
    <property type="taxonomic scope" value="Bacteria"/>
</dbReference>
<dbReference type="AlphaFoldDB" id="C6WJL6"/>
<sequence length="413" mass="44965">MTRTNWAKNLTFSAEEVSVPETVEQVQEVVARSRAVHVVGTGHSFSPIADTTGTLITLERMPEHFELTGSSARVSAGIRLARLADLLHAHGFALPTLPSLPHITLAGTCVTATHGSGDGVASLASVVSAIELVGPDGDLRRLERGDPDFDGSVVALGALGVIVTMEIDVEPAFDVEQRVYQDVPWSALTDHFDTVHGSAYSVSSFTQYRGTAEVWVKRRLDAPPADLSWTGGHEATAPRHPVPGQPAHHCTAQLGDPGPWHERLPHFRAAFTPSVGTELQSEFFVAREHAAPALRALATLSTDFAPILLTSEVRTVNADAQWLSPVHNRPSVAFHFTWRQEAEAVAAVATKIEQALEPFTPRPHWGKVFTLNRTTLASRYPHWTDFAALLERTDPEGKFRNTTVNTWFPPTTT</sequence>
<gene>
    <name evidence="3" type="ordered locus">Amir_2301</name>
</gene>
<dbReference type="GO" id="GO:0003885">
    <property type="term" value="F:D-arabinono-1,4-lactone oxidase activity"/>
    <property type="evidence" value="ECO:0007669"/>
    <property type="project" value="InterPro"/>
</dbReference>
<feature type="domain" description="FAD-binding PCMH-type" evidence="2">
    <location>
        <begin position="10"/>
        <end position="172"/>
    </location>
</feature>
<protein>
    <submittedName>
        <fullName evidence="3">FAD linked oxidase domain protein</fullName>
    </submittedName>
</protein>
<dbReference type="InterPro" id="IPR010031">
    <property type="entry name" value="FAD_lactone_oxidase-like"/>
</dbReference>
<evidence type="ECO:0000313" key="4">
    <source>
        <dbReference type="Proteomes" id="UP000002213"/>
    </source>
</evidence>
<evidence type="ECO:0000313" key="3">
    <source>
        <dbReference type="EMBL" id="ACU36241.1"/>
    </source>
</evidence>
<dbReference type="HOGENOM" id="CLU_003896_4_2_11"/>
<dbReference type="Proteomes" id="UP000002213">
    <property type="component" value="Chromosome"/>
</dbReference>
<dbReference type="Pfam" id="PF04030">
    <property type="entry name" value="ALO"/>
    <property type="match status" value="1"/>
</dbReference>